<feature type="transmembrane region" description="Helical" evidence="10">
    <location>
        <begin position="196"/>
        <end position="221"/>
    </location>
</feature>
<protein>
    <recommendedName>
        <fullName evidence="11">G-protein coupled receptors family 1 profile domain-containing protein</fullName>
    </recommendedName>
</protein>
<feature type="domain" description="G-protein coupled receptors family 1 profile" evidence="11">
    <location>
        <begin position="11"/>
        <end position="254"/>
    </location>
</feature>
<proteinExistence type="inferred from homology"/>
<dbReference type="Pfam" id="PF00001">
    <property type="entry name" value="7tm_1"/>
    <property type="match status" value="1"/>
</dbReference>
<comment type="subcellular location">
    <subcellularLocation>
        <location evidence="1">Membrane</location>
        <topology evidence="1">Multi-pass membrane protein</topology>
    </subcellularLocation>
</comment>
<dbReference type="PANTHER" id="PTHR11334:SF65">
    <property type="entry name" value="MAS-RELATED G-PROTEIN COUPLED RECEPTOR MEMBER D"/>
    <property type="match status" value="1"/>
</dbReference>
<evidence type="ECO:0000256" key="3">
    <source>
        <dbReference type="ARBA" id="ARBA00022989"/>
    </source>
</evidence>
<keyword evidence="13" id="KW-1185">Reference proteome</keyword>
<accession>A0ABN9MLM4</accession>
<keyword evidence="5 10" id="KW-0472">Membrane</keyword>
<dbReference type="Proteomes" id="UP001176940">
    <property type="component" value="Unassembled WGS sequence"/>
</dbReference>
<evidence type="ECO:0000256" key="1">
    <source>
        <dbReference type="ARBA" id="ARBA00004141"/>
    </source>
</evidence>
<feature type="transmembrane region" description="Helical" evidence="10">
    <location>
        <begin position="33"/>
        <end position="60"/>
    </location>
</feature>
<evidence type="ECO:0000256" key="8">
    <source>
        <dbReference type="RuleBase" id="RU000688"/>
    </source>
</evidence>
<feature type="transmembrane region" description="Helical" evidence="10">
    <location>
        <begin position="88"/>
        <end position="111"/>
    </location>
</feature>
<evidence type="ECO:0000256" key="6">
    <source>
        <dbReference type="ARBA" id="ARBA00023170"/>
    </source>
</evidence>
<keyword evidence="3 10" id="KW-1133">Transmembrane helix</keyword>
<dbReference type="PRINTS" id="PR00237">
    <property type="entry name" value="GPCRRHODOPSN"/>
</dbReference>
<keyword evidence="2 8" id="KW-0812">Transmembrane</keyword>
<sequence length="312" mass="35440">MKELIVTCNIGGLSTALQNAVDKPLMPIKRNKYTIYIINLSVADFIFLIFSIIVLIMFIYTLSSADPYFKGKESLYMFLEIFSDSAQYSGMFILTAISLERCLSVLFPFWYQCHRPENLSAIISGSVWLLGCAVGLIDNLVCTPEGFLSQSTECTVVQIMTFGLSVIICLPIMVISSFILLFKIKRTVRQQYPQKLYIIIIAAVFIFIISVIPINFVWFLMYFQLLKSDIETVGLFFASVFCTVLNSTIDPYIYFIVGKKWKQNSSHSLHEALQRAFRTEEDENEDSNSNKTSKDSNQTNLASSFENCAVLQ</sequence>
<feature type="transmembrane region" description="Helical" evidence="10">
    <location>
        <begin position="157"/>
        <end position="184"/>
    </location>
</feature>
<dbReference type="Gene3D" id="1.20.1070.10">
    <property type="entry name" value="Rhodopsin 7-helix transmembrane proteins"/>
    <property type="match status" value="1"/>
</dbReference>
<evidence type="ECO:0000259" key="11">
    <source>
        <dbReference type="PROSITE" id="PS50262"/>
    </source>
</evidence>
<feature type="transmembrane region" description="Helical" evidence="10">
    <location>
        <begin position="233"/>
        <end position="257"/>
    </location>
</feature>
<comment type="similarity">
    <text evidence="8">Belongs to the G-protein coupled receptor 1 family.</text>
</comment>
<dbReference type="PROSITE" id="PS50262">
    <property type="entry name" value="G_PROTEIN_RECEP_F1_2"/>
    <property type="match status" value="1"/>
</dbReference>
<comment type="caution">
    <text evidence="12">The sequence shown here is derived from an EMBL/GenBank/DDBJ whole genome shotgun (WGS) entry which is preliminary data.</text>
</comment>
<evidence type="ECO:0000256" key="2">
    <source>
        <dbReference type="ARBA" id="ARBA00022692"/>
    </source>
</evidence>
<organism evidence="12 13">
    <name type="scientific">Ranitomeya imitator</name>
    <name type="common">mimic poison frog</name>
    <dbReference type="NCBI Taxonomy" id="111125"/>
    <lineage>
        <taxon>Eukaryota</taxon>
        <taxon>Metazoa</taxon>
        <taxon>Chordata</taxon>
        <taxon>Craniata</taxon>
        <taxon>Vertebrata</taxon>
        <taxon>Euteleostomi</taxon>
        <taxon>Amphibia</taxon>
        <taxon>Batrachia</taxon>
        <taxon>Anura</taxon>
        <taxon>Neobatrachia</taxon>
        <taxon>Hyloidea</taxon>
        <taxon>Dendrobatidae</taxon>
        <taxon>Dendrobatinae</taxon>
        <taxon>Ranitomeya</taxon>
    </lineage>
</organism>
<gene>
    <name evidence="12" type="ORF">RIMI_LOCUS19985124</name>
</gene>
<name>A0ABN9MLM4_9NEOB</name>
<feature type="region of interest" description="Disordered" evidence="9">
    <location>
        <begin position="279"/>
        <end position="300"/>
    </location>
</feature>
<evidence type="ECO:0000256" key="10">
    <source>
        <dbReference type="SAM" id="Phobius"/>
    </source>
</evidence>
<reference evidence="12" key="1">
    <citation type="submission" date="2023-07" db="EMBL/GenBank/DDBJ databases">
        <authorList>
            <person name="Stuckert A."/>
        </authorList>
    </citation>
    <scope>NUCLEOTIDE SEQUENCE</scope>
</reference>
<keyword evidence="6 8" id="KW-0675">Receptor</keyword>
<evidence type="ECO:0000256" key="9">
    <source>
        <dbReference type="SAM" id="MobiDB-lite"/>
    </source>
</evidence>
<keyword evidence="7 8" id="KW-0807">Transducer</keyword>
<evidence type="ECO:0000313" key="12">
    <source>
        <dbReference type="EMBL" id="CAJ0965166.1"/>
    </source>
</evidence>
<feature type="compositionally biased region" description="Low complexity" evidence="9">
    <location>
        <begin position="287"/>
        <end position="297"/>
    </location>
</feature>
<dbReference type="InterPro" id="IPR026234">
    <property type="entry name" value="MRGPCRFAMILY"/>
</dbReference>
<dbReference type="InterPro" id="IPR000276">
    <property type="entry name" value="GPCR_Rhodpsn"/>
</dbReference>
<evidence type="ECO:0000313" key="13">
    <source>
        <dbReference type="Proteomes" id="UP001176940"/>
    </source>
</evidence>
<feature type="transmembrane region" description="Helical" evidence="10">
    <location>
        <begin position="118"/>
        <end position="137"/>
    </location>
</feature>
<evidence type="ECO:0000256" key="4">
    <source>
        <dbReference type="ARBA" id="ARBA00023040"/>
    </source>
</evidence>
<dbReference type="PANTHER" id="PTHR11334">
    <property type="entry name" value="MAS-RELATED G-PROTEIN COUPLED RECEPTOR"/>
    <property type="match status" value="1"/>
</dbReference>
<dbReference type="PRINTS" id="PR02108">
    <property type="entry name" value="MRGPCRFAMILY"/>
</dbReference>
<dbReference type="EMBL" id="CAUEEQ010065349">
    <property type="protein sequence ID" value="CAJ0965166.1"/>
    <property type="molecule type" value="Genomic_DNA"/>
</dbReference>
<dbReference type="SUPFAM" id="SSF81321">
    <property type="entry name" value="Family A G protein-coupled receptor-like"/>
    <property type="match status" value="1"/>
</dbReference>
<evidence type="ECO:0000256" key="5">
    <source>
        <dbReference type="ARBA" id="ARBA00023136"/>
    </source>
</evidence>
<evidence type="ECO:0000256" key="7">
    <source>
        <dbReference type="ARBA" id="ARBA00023224"/>
    </source>
</evidence>
<dbReference type="InterPro" id="IPR017452">
    <property type="entry name" value="GPCR_Rhodpsn_7TM"/>
</dbReference>
<keyword evidence="4 8" id="KW-0297">G-protein coupled receptor</keyword>
<dbReference type="PROSITE" id="PS00237">
    <property type="entry name" value="G_PROTEIN_RECEP_F1_1"/>
    <property type="match status" value="1"/>
</dbReference>